<proteinExistence type="predicted"/>
<comment type="caution">
    <text evidence="1">The sequence shown here is derived from an EMBL/GenBank/DDBJ whole genome shotgun (WGS) entry which is preliminary data.</text>
</comment>
<dbReference type="Proteomes" id="UP000789920">
    <property type="component" value="Unassembled WGS sequence"/>
</dbReference>
<reference evidence="1" key="1">
    <citation type="submission" date="2021-06" db="EMBL/GenBank/DDBJ databases">
        <authorList>
            <person name="Kallberg Y."/>
            <person name="Tangrot J."/>
            <person name="Rosling A."/>
        </authorList>
    </citation>
    <scope>NUCLEOTIDE SEQUENCE</scope>
    <source>
        <strain evidence="1">MA461A</strain>
    </source>
</reference>
<feature type="non-terminal residue" evidence="1">
    <location>
        <position position="75"/>
    </location>
</feature>
<feature type="non-terminal residue" evidence="1">
    <location>
        <position position="1"/>
    </location>
</feature>
<protein>
    <submittedName>
        <fullName evidence="1">23183_t:CDS:1</fullName>
    </submittedName>
</protein>
<keyword evidence="2" id="KW-1185">Reference proteome</keyword>
<accession>A0ACA9PX38</accession>
<dbReference type="EMBL" id="CAJVQC010023795">
    <property type="protein sequence ID" value="CAG8723910.1"/>
    <property type="molecule type" value="Genomic_DNA"/>
</dbReference>
<evidence type="ECO:0000313" key="1">
    <source>
        <dbReference type="EMBL" id="CAG8723910.1"/>
    </source>
</evidence>
<organism evidence="1 2">
    <name type="scientific">Racocetra persica</name>
    <dbReference type="NCBI Taxonomy" id="160502"/>
    <lineage>
        <taxon>Eukaryota</taxon>
        <taxon>Fungi</taxon>
        <taxon>Fungi incertae sedis</taxon>
        <taxon>Mucoromycota</taxon>
        <taxon>Glomeromycotina</taxon>
        <taxon>Glomeromycetes</taxon>
        <taxon>Diversisporales</taxon>
        <taxon>Gigasporaceae</taxon>
        <taxon>Racocetra</taxon>
    </lineage>
</organism>
<gene>
    <name evidence="1" type="ORF">RPERSI_LOCUS11534</name>
</gene>
<evidence type="ECO:0000313" key="2">
    <source>
        <dbReference type="Proteomes" id="UP000789920"/>
    </source>
</evidence>
<sequence>YWILHMVETANKSNKKALLIYLVSIFQYFLPSDHFSTKCQYRVTNDNKNLLEGILKYDTFSEDEVIKILSQLQEQ</sequence>
<name>A0ACA9PX38_9GLOM</name>